<evidence type="ECO:0000313" key="4">
    <source>
        <dbReference type="Proteomes" id="UP000094669"/>
    </source>
</evidence>
<feature type="coiled-coil region" evidence="2">
    <location>
        <begin position="44"/>
        <end position="71"/>
    </location>
</feature>
<feature type="repeat" description="TPR" evidence="1">
    <location>
        <begin position="76"/>
        <end position="109"/>
    </location>
</feature>
<dbReference type="PROSITE" id="PS51257">
    <property type="entry name" value="PROKAR_LIPOPROTEIN"/>
    <property type="match status" value="1"/>
</dbReference>
<name>A0ABX4YFK0_9LEPT</name>
<dbReference type="PROSITE" id="PS50005">
    <property type="entry name" value="TPR"/>
    <property type="match status" value="1"/>
</dbReference>
<dbReference type="Proteomes" id="UP000094669">
    <property type="component" value="Unassembled WGS sequence"/>
</dbReference>
<comment type="caution">
    <text evidence="3">The sequence shown here is derived from an EMBL/GenBank/DDBJ whole genome shotgun (WGS) entry which is preliminary data.</text>
</comment>
<evidence type="ECO:0000256" key="1">
    <source>
        <dbReference type="PROSITE-ProRule" id="PRU00339"/>
    </source>
</evidence>
<accession>A0ABX4YFK0</accession>
<protein>
    <submittedName>
        <fullName evidence="3">Tetratricopeptide repeat protein</fullName>
    </submittedName>
</protein>
<proteinExistence type="predicted"/>
<sequence>MKKLTLNLLTLYSALLIVGFVSACKNLSKFASKSTYKPPTVEDLDAWKRRLAMDEAEIIELEKKIRELASKTRSAGALSWKIAQGYMKIGDYDLAAKYYNKALKEESEGKRSEVVGADVHFFESALPYFDRALLQMPVDQQLLFETGLAYANASKDRGWEPARRQSAIEIFQALTRQDPRDSRFPFQLALIYFDSSMVDSAWEGISAGFHDQEKAFVILDSILKKEPRNIPTRFAKANFLYRLGQSEAAKDEYLYIKSTLESLKKDGFIKESLEENDSYRNVQEDLKKLSAQEK</sequence>
<keyword evidence="1" id="KW-0802">TPR repeat</keyword>
<evidence type="ECO:0000313" key="3">
    <source>
        <dbReference type="EMBL" id="PNV74011.1"/>
    </source>
</evidence>
<dbReference type="RefSeq" id="WP_010413765.1">
    <property type="nucleotide sequence ID" value="NZ_MCRM02000019.1"/>
</dbReference>
<dbReference type="Gene3D" id="1.25.40.10">
    <property type="entry name" value="Tetratricopeptide repeat domain"/>
    <property type="match status" value="1"/>
</dbReference>
<dbReference type="InterPro" id="IPR019734">
    <property type="entry name" value="TPR_rpt"/>
</dbReference>
<organism evidence="3 4">
    <name type="scientific">Leptospira inadai serovar Lyme</name>
    <dbReference type="NCBI Taxonomy" id="293084"/>
    <lineage>
        <taxon>Bacteria</taxon>
        <taxon>Pseudomonadati</taxon>
        <taxon>Spirochaetota</taxon>
        <taxon>Spirochaetia</taxon>
        <taxon>Leptospirales</taxon>
        <taxon>Leptospiraceae</taxon>
        <taxon>Leptospira</taxon>
    </lineage>
</organism>
<reference evidence="3" key="1">
    <citation type="submission" date="2018-01" db="EMBL/GenBank/DDBJ databases">
        <title>Genomic characterization of Leptospira inadai serogroup Lyme isolated from captured rat in Brazil and comparative analysis with human reference strain.</title>
        <authorList>
            <person name="Moreno L.Z."/>
            <person name="Loureiro A.P."/>
            <person name="Miraglia F."/>
            <person name="Kremer F.S."/>
            <person name="Eslabao M.R."/>
            <person name="Dellagostin O.A."/>
            <person name="Lilenbaum W."/>
            <person name="Moreno A.M."/>
        </authorList>
    </citation>
    <scope>NUCLEOTIDE SEQUENCE [LARGE SCALE GENOMIC DNA]</scope>
    <source>
        <strain evidence="3">M34/99</strain>
    </source>
</reference>
<keyword evidence="4" id="KW-1185">Reference proteome</keyword>
<dbReference type="SUPFAM" id="SSF48452">
    <property type="entry name" value="TPR-like"/>
    <property type="match status" value="1"/>
</dbReference>
<keyword evidence="2" id="KW-0175">Coiled coil</keyword>
<evidence type="ECO:0000256" key="2">
    <source>
        <dbReference type="SAM" id="Coils"/>
    </source>
</evidence>
<dbReference type="EMBL" id="MCRM02000019">
    <property type="protein sequence ID" value="PNV74011.1"/>
    <property type="molecule type" value="Genomic_DNA"/>
</dbReference>
<dbReference type="InterPro" id="IPR011990">
    <property type="entry name" value="TPR-like_helical_dom_sf"/>
</dbReference>
<gene>
    <name evidence="3" type="ORF">BES34_015780</name>
</gene>